<feature type="transmembrane region" description="Helical" evidence="2">
    <location>
        <begin position="6"/>
        <end position="27"/>
    </location>
</feature>
<keyword evidence="2" id="KW-0812">Transmembrane</keyword>
<evidence type="ECO:0000313" key="3">
    <source>
        <dbReference type="EMBL" id="CAA6807004.1"/>
    </source>
</evidence>
<accession>A0A6S6SF14</accession>
<feature type="coiled-coil region" evidence="1">
    <location>
        <begin position="25"/>
        <end position="59"/>
    </location>
</feature>
<name>A0A6S6SF14_9BACT</name>
<evidence type="ECO:0000256" key="1">
    <source>
        <dbReference type="SAM" id="Coils"/>
    </source>
</evidence>
<gene>
    <name evidence="3" type="ORF">HELGO_WM37807</name>
</gene>
<dbReference type="AlphaFoldDB" id="A0A6S6SF14"/>
<organism evidence="3">
    <name type="scientific">uncultured Sulfurovum sp</name>
    <dbReference type="NCBI Taxonomy" id="269237"/>
    <lineage>
        <taxon>Bacteria</taxon>
        <taxon>Pseudomonadati</taxon>
        <taxon>Campylobacterota</taxon>
        <taxon>Epsilonproteobacteria</taxon>
        <taxon>Campylobacterales</taxon>
        <taxon>Sulfurovaceae</taxon>
        <taxon>Sulfurovum</taxon>
        <taxon>environmental samples</taxon>
    </lineage>
</organism>
<proteinExistence type="predicted"/>
<keyword evidence="2" id="KW-1133">Transmembrane helix</keyword>
<protein>
    <submittedName>
        <fullName evidence="3">Uncharacterized protein</fullName>
    </submittedName>
</protein>
<keyword evidence="1" id="KW-0175">Coiled coil</keyword>
<keyword evidence="2" id="KW-0472">Membrane</keyword>
<sequence>MTAEQLQFLFSLFSFVGVVGILFYIILERAKSEEKTLKIEELEEELVTLKDYVYKFEERLDEKDDSEVENIKEKIIALYEEGADIMLIENALNVPKAKIEMVLKFHNINKSDNWRESINNDL</sequence>
<evidence type="ECO:0000256" key="2">
    <source>
        <dbReference type="SAM" id="Phobius"/>
    </source>
</evidence>
<dbReference type="EMBL" id="CACVAR010000157">
    <property type="protein sequence ID" value="CAA6807004.1"/>
    <property type="molecule type" value="Genomic_DNA"/>
</dbReference>
<reference evidence="3" key="1">
    <citation type="submission" date="2020-01" db="EMBL/GenBank/DDBJ databases">
        <authorList>
            <person name="Meier V. D."/>
            <person name="Meier V D."/>
        </authorList>
    </citation>
    <scope>NUCLEOTIDE SEQUENCE</scope>
    <source>
        <strain evidence="3">HLG_WM_MAG_03</strain>
    </source>
</reference>